<sequence length="83" mass="9159">MDRSVAGPMMLTYYKTVVGRSADEFEVNPANFAAYRPSFIKDACSNAGVRNLLNSGIAVRNLTRDMHGVLIYELTVRSADCAR</sequence>
<accession>A0ABV7PQD1</accession>
<reference evidence="3" key="2">
    <citation type="journal article" date="2019" name="Int. J. Syst. Evol. Microbiol.">
        <title>The Global Catalogue of Microorganisms (GCM) 10K type strain sequencing project: providing services to taxonomists for standard genome sequencing and annotation.</title>
        <authorList>
            <consortium name="The Broad Institute Genomics Platform"/>
            <consortium name="The Broad Institute Genome Sequencing Center for Infectious Disease"/>
            <person name="Wu L."/>
            <person name="Ma J."/>
        </authorList>
    </citation>
    <scope>NUCLEOTIDE SEQUENCE [LARGE SCALE GENOMIC DNA]</scope>
    <source>
        <strain evidence="3">CCM 7480</strain>
    </source>
</reference>
<name>A0ABV7PQD1_9BURK</name>
<dbReference type="EMBL" id="JBHRVV010000002">
    <property type="protein sequence ID" value="MFC3461454.1"/>
    <property type="molecule type" value="Genomic_DNA"/>
</dbReference>
<keyword evidence="3" id="KW-1185">Reference proteome</keyword>
<reference evidence="1" key="3">
    <citation type="submission" date="2024-09" db="EMBL/GenBank/DDBJ databases">
        <authorList>
            <person name="Sun Q."/>
            <person name="Mori K."/>
        </authorList>
    </citation>
    <scope>NUCLEOTIDE SEQUENCE</scope>
    <source>
        <strain evidence="1">CCM 7480</strain>
    </source>
</reference>
<evidence type="ECO:0000313" key="1">
    <source>
        <dbReference type="EMBL" id="MFC3461454.1"/>
    </source>
</evidence>
<dbReference type="EMBL" id="JBHRVV010000002">
    <property type="protein sequence ID" value="MFC3461558.1"/>
    <property type="molecule type" value="Genomic_DNA"/>
</dbReference>
<protein>
    <submittedName>
        <fullName evidence="1">Uncharacterized protein</fullName>
    </submittedName>
</protein>
<dbReference type="Proteomes" id="UP001595665">
    <property type="component" value="Unassembled WGS sequence"/>
</dbReference>
<evidence type="ECO:0000313" key="3">
    <source>
        <dbReference type="Proteomes" id="UP001595665"/>
    </source>
</evidence>
<dbReference type="Gene3D" id="3.30.300.250">
    <property type="match status" value="1"/>
</dbReference>
<comment type="caution">
    <text evidence="1">The sequence shown here is derived from an EMBL/GenBank/DDBJ whole genome shotgun (WGS) entry which is preliminary data.</text>
</comment>
<reference evidence="1" key="1">
    <citation type="journal article" date="2014" name="Int. J. Syst. Evol. Microbiol.">
        <title>Complete genome of a new Firmicutes species belonging to the dominant human colonic microbiota ('Ruminococcus bicirculans') reveals two chromosomes and a selective capacity to utilize plant glucans.</title>
        <authorList>
            <consortium name="NISC Comparative Sequencing Program"/>
            <person name="Wegmann U."/>
            <person name="Louis P."/>
            <person name="Goesmann A."/>
            <person name="Henrissat B."/>
            <person name="Duncan S.H."/>
            <person name="Flint H.J."/>
        </authorList>
    </citation>
    <scope>NUCLEOTIDE SEQUENCE</scope>
    <source>
        <strain evidence="1">CCM 7480</strain>
    </source>
</reference>
<evidence type="ECO:0000313" key="2">
    <source>
        <dbReference type="EMBL" id="MFC3461558.1"/>
    </source>
</evidence>
<organism evidence="1 3">
    <name type="scientific">Massilia haematophila</name>
    <dbReference type="NCBI Taxonomy" id="457923"/>
    <lineage>
        <taxon>Bacteria</taxon>
        <taxon>Pseudomonadati</taxon>
        <taxon>Pseudomonadota</taxon>
        <taxon>Betaproteobacteria</taxon>
        <taxon>Burkholderiales</taxon>
        <taxon>Oxalobacteraceae</taxon>
        <taxon>Telluria group</taxon>
        <taxon>Massilia</taxon>
    </lineage>
</organism>
<gene>
    <name evidence="1" type="ORF">ACFOPH_24910</name>
    <name evidence="2" type="ORF">ACFOPH_25475</name>
</gene>
<dbReference type="RefSeq" id="WP_379738049.1">
    <property type="nucleotide sequence ID" value="NZ_JBHRVV010000002.1"/>
</dbReference>
<proteinExistence type="predicted"/>